<proteinExistence type="predicted"/>
<evidence type="ECO:0000313" key="3">
    <source>
        <dbReference type="Proteomes" id="UP001430356"/>
    </source>
</evidence>
<feature type="region of interest" description="Disordered" evidence="1">
    <location>
        <begin position="941"/>
        <end position="989"/>
    </location>
</feature>
<feature type="region of interest" description="Disordered" evidence="1">
    <location>
        <begin position="1"/>
        <end position="113"/>
    </location>
</feature>
<dbReference type="AlphaFoldDB" id="A0AAW0F798"/>
<feature type="compositionally biased region" description="Low complexity" evidence="1">
    <location>
        <begin position="43"/>
        <end position="65"/>
    </location>
</feature>
<sequence>MSVPVAGRRKGQSAAASPASASPAPPSQGGGPSWLDDLDSNSAPPAAAAAAQTTATAAHAVRAPASDPLGFLDEDEQPAGAEAGGWRDPPAAPRPTATAARAESMPLFLQDDEGDRGASTLGVSAALGATLAPFTTTTTSASAVPSLRAATAEDRRHEKHAADVALAQQQLAEVGRQLTEVAQRVAALQGDSNPLALEVASLARTVEELRAKEADARQRKAEQEAQRRHAAEQEAHAASTVSLDDYRKECALQCERQVEEVVQAATAQQECNSGLRAEWEAATAEDAEGAREAAVVEALLRGVQDGARHLKRRLALQCSLTVSETARAHLAAARQQRSAVFARDAAAREATLEENRAKRETDIAAFHDSCRRVFQERTDTAFGAVKASVDAAHQLHLAERRQRIAAFQCHIAAITERSREALAQQVRRRAEQEYAIIATQRTAAATELAARQEELAAQHRTFRLRAEAELSALRDSRGAASTTAAAAAKPTPPATHGDVASSAAAAQETCLTELDRTRARLGQLVTSLRLKQRRQHAGGYASAVAGGQRASGAVGGAGEHMPSASPRGCSATVAQLSEGWQRSLAEVQHSRDVLRRTIDEVRDVARGSAEKLHRRRTLVTQRRDDVRAVRAEWEQAVRRQLSQCLTTTSNTAVSPPASLATNTLHNLTRRVGDVVRAQQSLRATRGDLTAELGVWSESVIRYRVETERLLADIFRNFDLLRDGSVLAVESQLSLQSMQEEVDALGRDVAEKAHRLAMHKRHIESAVKNLHASSVLSLTASAPLSATSLKLPLTRHNRAAAASSHHTGVTRAAATHYRAADVWREPPSLSSTAKKAPVAATCPSRSSVGTARSVAAYRGDVGGSRRGGTGCSSRDATERRPIASAETPPAPAPAVSLVDLTGSRSPSPIVPSLDRNRTWIADDGGNAPAHCADRRDLAVAAATASPAEEDVQDEFEEEEEEDVAADSFTDLLPLAEDEDSYLDAASTRTR</sequence>
<evidence type="ECO:0000313" key="2">
    <source>
        <dbReference type="EMBL" id="KAK7201592.1"/>
    </source>
</evidence>
<evidence type="ECO:0000256" key="1">
    <source>
        <dbReference type="SAM" id="MobiDB-lite"/>
    </source>
</evidence>
<feature type="compositionally biased region" description="Acidic residues" evidence="1">
    <location>
        <begin position="946"/>
        <end position="963"/>
    </location>
</feature>
<name>A0AAW0F798_9TRYP</name>
<feature type="compositionally biased region" description="Gly residues" evidence="1">
    <location>
        <begin position="859"/>
        <end position="869"/>
    </location>
</feature>
<gene>
    <name evidence="2" type="ORF">NESM_000223600</name>
</gene>
<comment type="caution">
    <text evidence="2">The sequence shown here is derived from an EMBL/GenBank/DDBJ whole genome shotgun (WGS) entry which is preliminary data.</text>
</comment>
<organism evidence="2 3">
    <name type="scientific">Novymonas esmeraldas</name>
    <dbReference type="NCBI Taxonomy" id="1808958"/>
    <lineage>
        <taxon>Eukaryota</taxon>
        <taxon>Discoba</taxon>
        <taxon>Euglenozoa</taxon>
        <taxon>Kinetoplastea</taxon>
        <taxon>Metakinetoplastina</taxon>
        <taxon>Trypanosomatida</taxon>
        <taxon>Trypanosomatidae</taxon>
        <taxon>Novymonas</taxon>
    </lineage>
</organism>
<accession>A0AAW0F798</accession>
<feature type="compositionally biased region" description="Low complexity" evidence="1">
    <location>
        <begin position="12"/>
        <end position="22"/>
    </location>
</feature>
<reference evidence="2 3" key="1">
    <citation type="journal article" date="2021" name="MBio">
        <title>A New Model Trypanosomatid, Novymonas esmeraldas: Genomic Perception of Its 'Candidatus Pandoraea novymonadis' Endosymbiont.</title>
        <authorList>
            <person name="Zakharova A."/>
            <person name="Saura A."/>
            <person name="Butenko A."/>
            <person name="Podesvova L."/>
            <person name="Warmusova S."/>
            <person name="Kostygov A.Y."/>
            <person name="Nenarokova A."/>
            <person name="Lukes J."/>
            <person name="Opperdoes F.R."/>
            <person name="Yurchenko V."/>
        </authorList>
    </citation>
    <scope>NUCLEOTIDE SEQUENCE [LARGE SCALE GENOMIC DNA]</scope>
    <source>
        <strain evidence="2 3">E262AT.01</strain>
    </source>
</reference>
<feature type="region of interest" description="Disordered" evidence="1">
    <location>
        <begin position="858"/>
        <end position="894"/>
    </location>
</feature>
<keyword evidence="3" id="KW-1185">Reference proteome</keyword>
<protein>
    <submittedName>
        <fullName evidence="2">L6202.3-like protein</fullName>
    </submittedName>
</protein>
<dbReference type="EMBL" id="JAECZO010000017">
    <property type="protein sequence ID" value="KAK7201592.1"/>
    <property type="molecule type" value="Genomic_DNA"/>
</dbReference>
<feature type="region of interest" description="Disordered" evidence="1">
    <location>
        <begin position="213"/>
        <end position="239"/>
    </location>
</feature>
<feature type="compositionally biased region" description="Basic and acidic residues" evidence="1">
    <location>
        <begin position="213"/>
        <end position="235"/>
    </location>
</feature>
<dbReference type="Proteomes" id="UP001430356">
    <property type="component" value="Unassembled WGS sequence"/>
</dbReference>